<feature type="region of interest" description="Disordered" evidence="1">
    <location>
        <begin position="54"/>
        <end position="74"/>
    </location>
</feature>
<proteinExistence type="predicted"/>
<dbReference type="AlphaFoldDB" id="A0A1A8XKD1"/>
<evidence type="ECO:0000256" key="1">
    <source>
        <dbReference type="SAM" id="MobiDB-lite"/>
    </source>
</evidence>
<dbReference type="EMBL" id="FLQY01000033">
    <property type="protein sequence ID" value="SBT04398.1"/>
    <property type="molecule type" value="Genomic_DNA"/>
</dbReference>
<keyword evidence="3" id="KW-1185">Reference proteome</keyword>
<sequence>MSSQSFHTKMNPQSLSLMDVLAPPGNRWLMELSRLKTDLPVGVRIVCFGDDQDDLFDEREKPGAQGGHQRLNGR</sequence>
<organism evidence="2 3">
    <name type="scientific">Candidatus Propionivibrio aalborgensis</name>
    <dbReference type="NCBI Taxonomy" id="1860101"/>
    <lineage>
        <taxon>Bacteria</taxon>
        <taxon>Pseudomonadati</taxon>
        <taxon>Pseudomonadota</taxon>
        <taxon>Betaproteobacteria</taxon>
        <taxon>Rhodocyclales</taxon>
        <taxon>Rhodocyclaceae</taxon>
        <taxon>Propionivibrio</taxon>
    </lineage>
</organism>
<name>A0A1A8XKD1_9RHOO</name>
<evidence type="ECO:0000313" key="3">
    <source>
        <dbReference type="Proteomes" id="UP000199600"/>
    </source>
</evidence>
<protein>
    <submittedName>
        <fullName evidence="2">Uncharacterized protein</fullName>
    </submittedName>
</protein>
<evidence type="ECO:0000313" key="2">
    <source>
        <dbReference type="EMBL" id="SBT04398.1"/>
    </source>
</evidence>
<accession>A0A1A8XKD1</accession>
<dbReference type="Proteomes" id="UP000199600">
    <property type="component" value="Unassembled WGS sequence"/>
</dbReference>
<gene>
    <name evidence="2" type="ORF">PROAA_1280005</name>
</gene>
<reference evidence="2 3" key="1">
    <citation type="submission" date="2016-06" db="EMBL/GenBank/DDBJ databases">
        <authorList>
            <person name="Kjaerup R.B."/>
            <person name="Dalgaard T.S."/>
            <person name="Juul-Madsen H.R."/>
        </authorList>
    </citation>
    <scope>NUCLEOTIDE SEQUENCE [LARGE SCALE GENOMIC DNA]</scope>
    <source>
        <strain evidence="2">2</strain>
    </source>
</reference>